<dbReference type="AlphaFoldDB" id="A0A1G9F3G4"/>
<sequence length="212" mass="23047">MPGSLVGVTYPPWEKRPVMLTRRALVIGTGLAGLATAYRLRRSDWDVVLVGEPTRCAFTRTAAGLDAARRLGLRLDPDVAAVLRRSLGNAVTYRSDEVGTLRPDDCGATVTFSNGDDEWFDLVTEPDPDFDSSLALVAAEMLGDALDIFRDTDEALRWWEETLRPFTGELVESLAGPGQSPTWIPGRQAGSGSLARMISRTTGAVSPRPRSR</sequence>
<evidence type="ECO:0000256" key="1">
    <source>
        <dbReference type="SAM" id="MobiDB-lite"/>
    </source>
</evidence>
<dbReference type="Gene3D" id="3.50.50.60">
    <property type="entry name" value="FAD/NAD(P)-binding domain"/>
    <property type="match status" value="1"/>
</dbReference>
<dbReference type="EMBL" id="FNET01000007">
    <property type="protein sequence ID" value="SDK82926.1"/>
    <property type="molecule type" value="Genomic_DNA"/>
</dbReference>
<gene>
    <name evidence="2" type="ORF">SAMN04488074_107242</name>
</gene>
<evidence type="ECO:0000313" key="2">
    <source>
        <dbReference type="EMBL" id="SDK82926.1"/>
    </source>
</evidence>
<organism evidence="2 3">
    <name type="scientific">Lentzea albidocapillata subsp. violacea</name>
    <dbReference type="NCBI Taxonomy" id="128104"/>
    <lineage>
        <taxon>Bacteria</taxon>
        <taxon>Bacillati</taxon>
        <taxon>Actinomycetota</taxon>
        <taxon>Actinomycetes</taxon>
        <taxon>Pseudonocardiales</taxon>
        <taxon>Pseudonocardiaceae</taxon>
        <taxon>Lentzea</taxon>
    </lineage>
</organism>
<name>A0A1G9F3G4_9PSEU</name>
<protein>
    <submittedName>
        <fullName evidence="2">NAD(P)-binding Rossmann-like domain-containing protein</fullName>
    </submittedName>
</protein>
<feature type="region of interest" description="Disordered" evidence="1">
    <location>
        <begin position="174"/>
        <end position="212"/>
    </location>
</feature>
<evidence type="ECO:0000313" key="3">
    <source>
        <dbReference type="Proteomes" id="UP000199682"/>
    </source>
</evidence>
<dbReference type="Proteomes" id="UP000199682">
    <property type="component" value="Unassembled WGS sequence"/>
</dbReference>
<dbReference type="SUPFAM" id="SSF51905">
    <property type="entry name" value="FAD/NAD(P)-binding domain"/>
    <property type="match status" value="1"/>
</dbReference>
<accession>A0A1G9F3G4</accession>
<dbReference type="InterPro" id="IPR036188">
    <property type="entry name" value="FAD/NAD-bd_sf"/>
</dbReference>
<reference evidence="3" key="1">
    <citation type="submission" date="2016-10" db="EMBL/GenBank/DDBJ databases">
        <authorList>
            <person name="Varghese N."/>
            <person name="Submissions S."/>
        </authorList>
    </citation>
    <scope>NUCLEOTIDE SEQUENCE [LARGE SCALE GENOMIC DNA]</scope>
    <source>
        <strain evidence="3">DSM 44796</strain>
    </source>
</reference>
<dbReference type="Pfam" id="PF13450">
    <property type="entry name" value="NAD_binding_8"/>
    <property type="match status" value="1"/>
</dbReference>
<proteinExistence type="predicted"/>